<evidence type="ECO:0000259" key="12">
    <source>
        <dbReference type="Pfam" id="PF00852"/>
    </source>
</evidence>
<feature type="domain" description="Fucosyltransferase C-terminal" evidence="12">
    <location>
        <begin position="173"/>
        <end position="320"/>
    </location>
</feature>
<keyword evidence="9 11" id="KW-0472">Membrane</keyword>
<evidence type="ECO:0000256" key="9">
    <source>
        <dbReference type="ARBA" id="ARBA00023136"/>
    </source>
</evidence>
<keyword evidence="6 11" id="KW-0812">Transmembrane</keyword>
<evidence type="ECO:0000313" key="16">
    <source>
        <dbReference type="WBParaSite" id="TMUE_3000014053.1"/>
    </source>
</evidence>
<keyword evidence="7" id="KW-0735">Signal-anchor</keyword>
<dbReference type="AlphaFoldDB" id="A0A5S6R3Q0"/>
<feature type="domain" description="Fucosyltransferase N-terminal" evidence="13">
    <location>
        <begin position="78"/>
        <end position="152"/>
    </location>
</feature>
<keyword evidence="10" id="KW-0325">Glycoprotein</keyword>
<dbReference type="InterPro" id="IPR001503">
    <property type="entry name" value="Glyco_trans_10"/>
</dbReference>
<dbReference type="SUPFAM" id="SSF53756">
    <property type="entry name" value="UDP-Glycosyltransferase/glycogen phosphorylase"/>
    <property type="match status" value="1"/>
</dbReference>
<dbReference type="PANTHER" id="PTHR11929:SF226">
    <property type="entry name" value="ATP-DEPENDENT DNA HELICASE-RELATED"/>
    <property type="match status" value="1"/>
</dbReference>
<dbReference type="InterPro" id="IPR031481">
    <property type="entry name" value="Glyco_tran_10_N"/>
</dbReference>
<reference evidence="15 16" key="3">
    <citation type="submission" date="2019-12" db="UniProtKB">
        <authorList>
            <consortium name="WormBaseParasite"/>
        </authorList>
    </citation>
    <scope>IDENTIFICATION</scope>
</reference>
<evidence type="ECO:0000256" key="5">
    <source>
        <dbReference type="ARBA" id="ARBA00022679"/>
    </source>
</evidence>
<dbReference type="WBParaSite" id="TMUE_0000000515.1">
    <property type="protein sequence ID" value="TMUE_0000000515.1"/>
    <property type="gene ID" value="WBGene00296455"/>
</dbReference>
<dbReference type="WBParaSite" id="TMUE_3000014053.1">
    <property type="protein sequence ID" value="TMUE_3000014053.1"/>
    <property type="gene ID" value="WBGene00290131"/>
</dbReference>
<keyword evidence="8 11" id="KW-1133">Transmembrane helix</keyword>
<comment type="subcellular location">
    <subcellularLocation>
        <location evidence="1 11">Golgi apparatus</location>
        <location evidence="1 11">Golgi stack membrane</location>
        <topology evidence="1 11">Single-pass type II membrane protein</topology>
    </subcellularLocation>
</comment>
<organism evidence="14 16">
    <name type="scientific">Trichuris muris</name>
    <name type="common">Mouse whipworm</name>
    <dbReference type="NCBI Taxonomy" id="70415"/>
    <lineage>
        <taxon>Eukaryota</taxon>
        <taxon>Metazoa</taxon>
        <taxon>Ecdysozoa</taxon>
        <taxon>Nematoda</taxon>
        <taxon>Enoplea</taxon>
        <taxon>Dorylaimia</taxon>
        <taxon>Trichinellida</taxon>
        <taxon>Trichuridae</taxon>
        <taxon>Trichuris</taxon>
    </lineage>
</organism>
<evidence type="ECO:0000256" key="4">
    <source>
        <dbReference type="ARBA" id="ARBA00022676"/>
    </source>
</evidence>
<keyword evidence="4 11" id="KW-0328">Glycosyltransferase</keyword>
<evidence type="ECO:0000256" key="11">
    <source>
        <dbReference type="RuleBase" id="RU003832"/>
    </source>
</evidence>
<protein>
    <recommendedName>
        <fullName evidence="11">Fucosyltransferase</fullName>
        <ecNumber evidence="11">2.4.1.-</ecNumber>
    </recommendedName>
</protein>
<keyword evidence="14" id="KW-1185">Reference proteome</keyword>
<accession>A0A5S6R3Q0</accession>
<reference evidence="14" key="1">
    <citation type="submission" date="2013-11" db="EMBL/GenBank/DDBJ databases">
        <authorList>
            <person name="Aslett M."/>
        </authorList>
    </citation>
    <scope>NUCLEOTIDE SEQUENCE [LARGE SCALE GENOMIC DNA]</scope>
    <source>
        <strain evidence="14">Edinburgh</strain>
    </source>
</reference>
<evidence type="ECO:0000256" key="8">
    <source>
        <dbReference type="ARBA" id="ARBA00022989"/>
    </source>
</evidence>
<evidence type="ECO:0000313" key="15">
    <source>
        <dbReference type="WBParaSite" id="TMUE_0000000515.1"/>
    </source>
</evidence>
<evidence type="ECO:0000256" key="1">
    <source>
        <dbReference type="ARBA" id="ARBA00004447"/>
    </source>
</evidence>
<comment type="pathway">
    <text evidence="2">Protein modification; protein glycosylation.</text>
</comment>
<dbReference type="InterPro" id="IPR038577">
    <property type="entry name" value="GT10-like_C_sf"/>
</dbReference>
<evidence type="ECO:0000313" key="14">
    <source>
        <dbReference type="Proteomes" id="UP000046395"/>
    </source>
</evidence>
<name>A0A5S6R3Q0_TRIMR</name>
<proteinExistence type="inferred from homology"/>
<dbReference type="FunFam" id="3.40.50.11660:FF:000002">
    <property type="entry name" value="Alpha-(1,3)-fucosyltransferase"/>
    <property type="match status" value="1"/>
</dbReference>
<evidence type="ECO:0000256" key="10">
    <source>
        <dbReference type="ARBA" id="ARBA00023180"/>
    </source>
</evidence>
<dbReference type="PANTHER" id="PTHR11929">
    <property type="entry name" value="ALPHA- 1,3 -FUCOSYLTRANSFERASE"/>
    <property type="match status" value="1"/>
</dbReference>
<dbReference type="InterPro" id="IPR055270">
    <property type="entry name" value="Glyco_tran_10_C"/>
</dbReference>
<evidence type="ECO:0000256" key="6">
    <source>
        <dbReference type="ARBA" id="ARBA00022692"/>
    </source>
</evidence>
<evidence type="ECO:0000256" key="3">
    <source>
        <dbReference type="ARBA" id="ARBA00008919"/>
    </source>
</evidence>
<dbReference type="Gene3D" id="3.40.50.11660">
    <property type="entry name" value="Glycosyl transferase family 10, C-terminal domain"/>
    <property type="match status" value="1"/>
</dbReference>
<keyword evidence="5 11" id="KW-0808">Transferase</keyword>
<feature type="transmembrane region" description="Helical" evidence="11">
    <location>
        <begin position="9"/>
        <end position="29"/>
    </location>
</feature>
<evidence type="ECO:0000256" key="7">
    <source>
        <dbReference type="ARBA" id="ARBA00022968"/>
    </source>
</evidence>
<dbReference type="STRING" id="70415.A0A5S6R3Q0"/>
<dbReference type="GO" id="GO:0032580">
    <property type="term" value="C:Golgi cisterna membrane"/>
    <property type="evidence" value="ECO:0007669"/>
    <property type="project" value="UniProtKB-SubCell"/>
</dbReference>
<dbReference type="Pfam" id="PF17039">
    <property type="entry name" value="Glyco_tran_10_N"/>
    <property type="match status" value="1"/>
</dbReference>
<dbReference type="GO" id="GO:0046920">
    <property type="term" value="F:alpha-(1-&gt;3)-fucosyltransferase activity"/>
    <property type="evidence" value="ECO:0007669"/>
    <property type="project" value="TreeGrafter"/>
</dbReference>
<comment type="similarity">
    <text evidence="3 11">Belongs to the glycosyltransferase 10 family.</text>
</comment>
<reference evidence="14" key="2">
    <citation type="submission" date="2014-03" db="EMBL/GenBank/DDBJ databases">
        <title>The whipworm genome and dual-species transcriptomics of an intimate host-pathogen interaction.</title>
        <authorList>
            <person name="Foth B.J."/>
            <person name="Tsai I.J."/>
            <person name="Reid A.J."/>
            <person name="Bancroft A.J."/>
            <person name="Nichol S."/>
            <person name="Tracey A."/>
            <person name="Holroyd N."/>
            <person name="Cotton J.A."/>
            <person name="Stanley E.J."/>
            <person name="Zarowiecki M."/>
            <person name="Liu J.Z."/>
            <person name="Huckvale T."/>
            <person name="Cooper P.J."/>
            <person name="Grencis R.K."/>
            <person name="Berriman M."/>
        </authorList>
    </citation>
    <scope>NUCLEOTIDE SEQUENCE [LARGE SCALE GENOMIC DNA]</scope>
    <source>
        <strain evidence="14">Edinburgh</strain>
    </source>
</reference>
<evidence type="ECO:0000256" key="2">
    <source>
        <dbReference type="ARBA" id="ARBA00004922"/>
    </source>
</evidence>
<dbReference type="UniPathway" id="UPA00378"/>
<keyword evidence="11" id="KW-0333">Golgi apparatus</keyword>
<evidence type="ECO:0000259" key="13">
    <source>
        <dbReference type="Pfam" id="PF17039"/>
    </source>
</evidence>
<dbReference type="EC" id="2.4.1.-" evidence="11"/>
<dbReference type="Proteomes" id="UP000046395">
    <property type="component" value="Unassembled WGS sequence"/>
</dbReference>
<dbReference type="Pfam" id="PF00852">
    <property type="entry name" value="Glyco_transf_10"/>
    <property type="match status" value="1"/>
</dbReference>
<sequence>MGRVQRRLYPVKVLSFIASVMFTIIVVVIKDELYLHSADDDSETATDAIVLTSLTESDSESLSKPKGEICKQRYNWISSRKAPLISRSKAIVFDLRDLRLSAIFLPKKEGQKFVFYSRESSPQHFAPLLGMDSFFDLSMTYLPSSAVLCPYGVFLNKSANATGDTEDEMRSLARRKRLVLWVASKCATHSGREWYVLELKRHLKVDVYGTCGGDPLPRGSISHVAIKYKFRIVFENTVCRHYITERFYEALLDRTVPIVLQRSTYASAPQDSFIAADDFSSARDLAEYLKFLHANENEYLKYFRWTKTTDVRLMPSCTCQLASTLLSGKLREDKSNQRILYCWWQGSNECKFNFARRYL</sequence>